<proteinExistence type="predicted"/>
<reference evidence="1 2" key="1">
    <citation type="submission" date="2019-05" db="EMBL/GenBank/DDBJ databases">
        <title>Another draft genome of Portunus trituberculatus and its Hox gene families provides insights of decapod evolution.</title>
        <authorList>
            <person name="Jeong J.-H."/>
            <person name="Song I."/>
            <person name="Kim S."/>
            <person name="Choi T."/>
            <person name="Kim D."/>
            <person name="Ryu S."/>
            <person name="Kim W."/>
        </authorList>
    </citation>
    <scope>NUCLEOTIDE SEQUENCE [LARGE SCALE GENOMIC DNA]</scope>
    <source>
        <tissue evidence="1">Muscle</tissue>
    </source>
</reference>
<name>A0A5B7DV19_PORTR</name>
<keyword evidence="2" id="KW-1185">Reference proteome</keyword>
<protein>
    <submittedName>
        <fullName evidence="1">Uncharacterized protein</fullName>
    </submittedName>
</protein>
<dbReference type="Proteomes" id="UP000324222">
    <property type="component" value="Unassembled WGS sequence"/>
</dbReference>
<evidence type="ECO:0000313" key="1">
    <source>
        <dbReference type="EMBL" id="MPC25155.1"/>
    </source>
</evidence>
<organism evidence="1 2">
    <name type="scientific">Portunus trituberculatus</name>
    <name type="common">Swimming crab</name>
    <name type="synonym">Neptunus trituberculatus</name>
    <dbReference type="NCBI Taxonomy" id="210409"/>
    <lineage>
        <taxon>Eukaryota</taxon>
        <taxon>Metazoa</taxon>
        <taxon>Ecdysozoa</taxon>
        <taxon>Arthropoda</taxon>
        <taxon>Crustacea</taxon>
        <taxon>Multicrustacea</taxon>
        <taxon>Malacostraca</taxon>
        <taxon>Eumalacostraca</taxon>
        <taxon>Eucarida</taxon>
        <taxon>Decapoda</taxon>
        <taxon>Pleocyemata</taxon>
        <taxon>Brachyura</taxon>
        <taxon>Eubrachyura</taxon>
        <taxon>Portunoidea</taxon>
        <taxon>Portunidae</taxon>
        <taxon>Portuninae</taxon>
        <taxon>Portunus</taxon>
    </lineage>
</organism>
<comment type="caution">
    <text evidence="1">The sequence shown here is derived from an EMBL/GenBank/DDBJ whole genome shotgun (WGS) entry which is preliminary data.</text>
</comment>
<dbReference type="EMBL" id="VSRR010001423">
    <property type="protein sequence ID" value="MPC25155.1"/>
    <property type="molecule type" value="Genomic_DNA"/>
</dbReference>
<gene>
    <name evidence="1" type="ORF">E2C01_018257</name>
</gene>
<accession>A0A5B7DV19</accession>
<dbReference type="AlphaFoldDB" id="A0A5B7DV19"/>
<evidence type="ECO:0000313" key="2">
    <source>
        <dbReference type="Proteomes" id="UP000324222"/>
    </source>
</evidence>
<sequence>MGLDGQRRSLQSVPDLPPTLKRRRCVPELLPLAAHLALRERHVRLPADPLMAERDILACELRRSEGKQILCSEQDSDTVSPDYMPTRPFHSSTTNQNEMYQKKIVFFITKYHKSNSPTAVTAQNFDCYCCGEYSVSTLVTAAQSNLLKLLY</sequence>